<dbReference type="RefSeq" id="WP_101436185.1">
    <property type="nucleotide sequence ID" value="NZ_PJMY01000003.1"/>
</dbReference>
<dbReference type="PRINTS" id="PR00412">
    <property type="entry name" value="EPOXHYDRLASE"/>
</dbReference>
<dbReference type="GO" id="GO:0016020">
    <property type="term" value="C:membrane"/>
    <property type="evidence" value="ECO:0007669"/>
    <property type="project" value="TreeGrafter"/>
</dbReference>
<dbReference type="PANTHER" id="PTHR43798:SF31">
    <property type="entry name" value="AB HYDROLASE SUPERFAMILY PROTEIN YCLE"/>
    <property type="match status" value="1"/>
</dbReference>
<gene>
    <name evidence="3" type="ORF">ATK30_3121</name>
</gene>
<dbReference type="PANTHER" id="PTHR43798">
    <property type="entry name" value="MONOACYLGLYCEROL LIPASE"/>
    <property type="match status" value="1"/>
</dbReference>
<dbReference type="SUPFAM" id="SSF53474">
    <property type="entry name" value="alpha/beta-Hydrolases"/>
    <property type="match status" value="1"/>
</dbReference>
<accession>A0A2N3WEP3</accession>
<organism evidence="3 4">
    <name type="scientific">Amycolatopsis echigonensis</name>
    <dbReference type="NCBI Taxonomy" id="2576905"/>
    <lineage>
        <taxon>Bacteria</taxon>
        <taxon>Bacillati</taxon>
        <taxon>Actinomycetota</taxon>
        <taxon>Actinomycetes</taxon>
        <taxon>Pseudonocardiales</taxon>
        <taxon>Pseudonocardiaceae</taxon>
        <taxon>Amycolatopsis</taxon>
    </lineage>
</organism>
<sequence>MNTEVTGAGGVRIALRAEGPENARPIVFVHGWAQSAAAWSAQLADPALSERFRLVAMDLRGHGGSDVPADGYDDPAQWAGDLAAVLDFAGPDAIVVGWSYGGLVITDYLRVHGTARLGGIVLVGAITEIGRKREGGATGPIMRAALPAALSDDAEVAIPALVEFTRAQASPKVPGAYAQAMLGSSLSVPPAVRGALFRRDIGSADVLAAVDKPALVVHGSADGVVDPSAAEYSAGKIPGAVLRWFVEAGHLPFVEEPEDFNSVLRRFAGDAAAE</sequence>
<comment type="caution">
    <text evidence="3">The sequence shown here is derived from an EMBL/GenBank/DDBJ whole genome shotgun (WGS) entry which is preliminary data.</text>
</comment>
<protein>
    <submittedName>
        <fullName evidence="3">Pimeloyl-ACP methyl ester carboxylesterase</fullName>
    </submittedName>
</protein>
<name>A0A2N3WEP3_9PSEU</name>
<proteinExistence type="predicted"/>
<dbReference type="Pfam" id="PF12697">
    <property type="entry name" value="Abhydrolase_6"/>
    <property type="match status" value="1"/>
</dbReference>
<evidence type="ECO:0000313" key="3">
    <source>
        <dbReference type="EMBL" id="PKV92325.1"/>
    </source>
</evidence>
<dbReference type="OrthoDB" id="9785847at2"/>
<dbReference type="InterPro" id="IPR000073">
    <property type="entry name" value="AB_hydrolase_1"/>
</dbReference>
<dbReference type="EMBL" id="PJMY01000003">
    <property type="protein sequence ID" value="PKV92325.1"/>
    <property type="molecule type" value="Genomic_DNA"/>
</dbReference>
<feature type="domain" description="AB hydrolase-1" evidence="2">
    <location>
        <begin position="26"/>
        <end position="261"/>
    </location>
</feature>
<dbReference type="InterPro" id="IPR050266">
    <property type="entry name" value="AB_hydrolase_sf"/>
</dbReference>
<dbReference type="PRINTS" id="PR00111">
    <property type="entry name" value="ABHYDROLASE"/>
</dbReference>
<evidence type="ECO:0000313" key="4">
    <source>
        <dbReference type="Proteomes" id="UP000233750"/>
    </source>
</evidence>
<dbReference type="AlphaFoldDB" id="A0A2N3WEP3"/>
<evidence type="ECO:0000256" key="1">
    <source>
        <dbReference type="ARBA" id="ARBA00022801"/>
    </source>
</evidence>
<keyword evidence="1" id="KW-0378">Hydrolase</keyword>
<dbReference type="Proteomes" id="UP000233750">
    <property type="component" value="Unassembled WGS sequence"/>
</dbReference>
<reference evidence="3 4" key="1">
    <citation type="submission" date="2017-12" db="EMBL/GenBank/DDBJ databases">
        <title>Sequencing the genomes of 1000 Actinobacteria strains.</title>
        <authorList>
            <person name="Klenk H.-P."/>
        </authorList>
    </citation>
    <scope>NUCLEOTIDE SEQUENCE [LARGE SCALE GENOMIC DNA]</scope>
    <source>
        <strain evidence="3 4">DSM 45165</strain>
    </source>
</reference>
<dbReference type="InterPro" id="IPR029058">
    <property type="entry name" value="AB_hydrolase_fold"/>
</dbReference>
<dbReference type="GO" id="GO:0016787">
    <property type="term" value="F:hydrolase activity"/>
    <property type="evidence" value="ECO:0007669"/>
    <property type="project" value="UniProtKB-KW"/>
</dbReference>
<keyword evidence="4" id="KW-1185">Reference proteome</keyword>
<dbReference type="Gene3D" id="3.40.50.1820">
    <property type="entry name" value="alpha/beta hydrolase"/>
    <property type="match status" value="1"/>
</dbReference>
<dbReference type="InterPro" id="IPR000639">
    <property type="entry name" value="Epox_hydrolase-like"/>
</dbReference>
<evidence type="ECO:0000259" key="2">
    <source>
        <dbReference type="Pfam" id="PF12697"/>
    </source>
</evidence>